<dbReference type="OrthoDB" id="1923497at2759"/>
<evidence type="ECO:0000256" key="4">
    <source>
        <dbReference type="ARBA" id="ARBA00022692"/>
    </source>
</evidence>
<feature type="transmembrane region" description="Helical" evidence="8">
    <location>
        <begin position="367"/>
        <end position="396"/>
    </location>
</feature>
<feature type="transmembrane region" description="Helical" evidence="8">
    <location>
        <begin position="139"/>
        <end position="160"/>
    </location>
</feature>
<evidence type="ECO:0008006" key="11">
    <source>
        <dbReference type="Google" id="ProtNLM"/>
    </source>
</evidence>
<keyword evidence="4 8" id="KW-0812">Transmembrane</keyword>
<dbReference type="InterPro" id="IPR036259">
    <property type="entry name" value="MFS_trans_sf"/>
</dbReference>
<feature type="transmembrane region" description="Helical" evidence="8">
    <location>
        <begin position="236"/>
        <end position="255"/>
    </location>
</feature>
<dbReference type="AlphaFoldDB" id="D8R0R4"/>
<dbReference type="Pfam" id="PF03092">
    <property type="entry name" value="BT1"/>
    <property type="match status" value="1"/>
</dbReference>
<protein>
    <recommendedName>
        <fullName evidence="11">Major facilitator superfamily (MFS) profile domain-containing protein</fullName>
    </recommendedName>
</protein>
<accession>D8R0R4</accession>
<evidence type="ECO:0000256" key="7">
    <source>
        <dbReference type="SAM" id="MobiDB-lite"/>
    </source>
</evidence>
<organism evidence="10">
    <name type="scientific">Selaginella moellendorffii</name>
    <name type="common">Spikemoss</name>
    <dbReference type="NCBI Taxonomy" id="88036"/>
    <lineage>
        <taxon>Eukaryota</taxon>
        <taxon>Viridiplantae</taxon>
        <taxon>Streptophyta</taxon>
        <taxon>Embryophyta</taxon>
        <taxon>Tracheophyta</taxon>
        <taxon>Lycopodiopsida</taxon>
        <taxon>Selaginellales</taxon>
        <taxon>Selaginellaceae</taxon>
        <taxon>Selaginella</taxon>
    </lineage>
</organism>
<dbReference type="InterPro" id="IPR039309">
    <property type="entry name" value="BT1"/>
</dbReference>
<evidence type="ECO:0000256" key="3">
    <source>
        <dbReference type="ARBA" id="ARBA00022448"/>
    </source>
</evidence>
<dbReference type="Proteomes" id="UP000001514">
    <property type="component" value="Unassembled WGS sequence"/>
</dbReference>
<dbReference type="InParanoid" id="D8R0R4"/>
<reference evidence="9 10" key="1">
    <citation type="journal article" date="2011" name="Science">
        <title>The Selaginella genome identifies genetic changes associated with the evolution of vascular plants.</title>
        <authorList>
            <person name="Banks J.A."/>
            <person name="Nishiyama T."/>
            <person name="Hasebe M."/>
            <person name="Bowman J.L."/>
            <person name="Gribskov M."/>
            <person name="dePamphilis C."/>
            <person name="Albert V.A."/>
            <person name="Aono N."/>
            <person name="Aoyama T."/>
            <person name="Ambrose B.A."/>
            <person name="Ashton N.W."/>
            <person name="Axtell M.J."/>
            <person name="Barker E."/>
            <person name="Barker M.S."/>
            <person name="Bennetzen J.L."/>
            <person name="Bonawitz N.D."/>
            <person name="Chapple C."/>
            <person name="Cheng C."/>
            <person name="Correa L.G."/>
            <person name="Dacre M."/>
            <person name="DeBarry J."/>
            <person name="Dreyer I."/>
            <person name="Elias M."/>
            <person name="Engstrom E.M."/>
            <person name="Estelle M."/>
            <person name="Feng L."/>
            <person name="Finet C."/>
            <person name="Floyd S.K."/>
            <person name="Frommer W.B."/>
            <person name="Fujita T."/>
            <person name="Gramzow L."/>
            <person name="Gutensohn M."/>
            <person name="Harholt J."/>
            <person name="Hattori M."/>
            <person name="Heyl A."/>
            <person name="Hirai T."/>
            <person name="Hiwatashi Y."/>
            <person name="Ishikawa M."/>
            <person name="Iwata M."/>
            <person name="Karol K.G."/>
            <person name="Koehler B."/>
            <person name="Kolukisaoglu U."/>
            <person name="Kubo M."/>
            <person name="Kurata T."/>
            <person name="Lalonde S."/>
            <person name="Li K."/>
            <person name="Li Y."/>
            <person name="Litt A."/>
            <person name="Lyons E."/>
            <person name="Manning G."/>
            <person name="Maruyama T."/>
            <person name="Michael T.P."/>
            <person name="Mikami K."/>
            <person name="Miyazaki S."/>
            <person name="Morinaga S."/>
            <person name="Murata T."/>
            <person name="Mueller-Roeber B."/>
            <person name="Nelson D.R."/>
            <person name="Obara M."/>
            <person name="Oguri Y."/>
            <person name="Olmstead R.G."/>
            <person name="Onodera N."/>
            <person name="Petersen B.L."/>
            <person name="Pils B."/>
            <person name="Prigge M."/>
            <person name="Rensing S.A."/>
            <person name="Riano-Pachon D.M."/>
            <person name="Roberts A.W."/>
            <person name="Sato Y."/>
            <person name="Scheller H.V."/>
            <person name="Schulz B."/>
            <person name="Schulz C."/>
            <person name="Shakirov E.V."/>
            <person name="Shibagaki N."/>
            <person name="Shinohara N."/>
            <person name="Shippen D.E."/>
            <person name="Soerensen I."/>
            <person name="Sotooka R."/>
            <person name="Sugimoto N."/>
            <person name="Sugita M."/>
            <person name="Sumikawa N."/>
            <person name="Tanurdzic M."/>
            <person name="Theissen G."/>
            <person name="Ulvskov P."/>
            <person name="Wakazuki S."/>
            <person name="Weng J.K."/>
            <person name="Willats W.W."/>
            <person name="Wipf D."/>
            <person name="Wolf P.G."/>
            <person name="Yang L."/>
            <person name="Zimmer A.D."/>
            <person name="Zhu Q."/>
            <person name="Mitros T."/>
            <person name="Hellsten U."/>
            <person name="Loque D."/>
            <person name="Otillar R."/>
            <person name="Salamov A."/>
            <person name="Schmutz J."/>
            <person name="Shapiro H."/>
            <person name="Lindquist E."/>
            <person name="Lucas S."/>
            <person name="Rokhsar D."/>
            <person name="Grigoriev I.V."/>
        </authorList>
    </citation>
    <scope>NUCLEOTIDE SEQUENCE [LARGE SCALE GENOMIC DNA]</scope>
</reference>
<gene>
    <name evidence="9" type="ORF">SELMODRAFT_82201</name>
</gene>
<keyword evidence="5 8" id="KW-1133">Transmembrane helix</keyword>
<keyword evidence="10" id="KW-1185">Reference proteome</keyword>
<feature type="region of interest" description="Disordered" evidence="7">
    <location>
        <begin position="197"/>
        <end position="216"/>
    </location>
</feature>
<comment type="subcellular location">
    <subcellularLocation>
        <location evidence="1">Membrane</location>
        <topology evidence="1">Multi-pass membrane protein</topology>
    </subcellularLocation>
</comment>
<dbReference type="PANTHER" id="PTHR31585">
    <property type="entry name" value="FOLATE-BIOPTERIN TRANSPORTER 1, CHLOROPLASTIC"/>
    <property type="match status" value="1"/>
</dbReference>
<dbReference type="GO" id="GO:0098838">
    <property type="term" value="P:folate transmembrane transport"/>
    <property type="evidence" value="ECO:0000318"/>
    <property type="project" value="GO_Central"/>
</dbReference>
<feature type="transmembrane region" description="Helical" evidence="8">
    <location>
        <begin position="267"/>
        <end position="286"/>
    </location>
</feature>
<dbReference type="FunCoup" id="D8R0R4">
    <property type="interactions" value="52"/>
</dbReference>
<feature type="transmembrane region" description="Helical" evidence="8">
    <location>
        <begin position="331"/>
        <end position="355"/>
    </location>
</feature>
<dbReference type="KEGG" id="smo:SELMODRAFT_82201"/>
<evidence type="ECO:0000256" key="6">
    <source>
        <dbReference type="ARBA" id="ARBA00023136"/>
    </source>
</evidence>
<evidence type="ECO:0000256" key="5">
    <source>
        <dbReference type="ARBA" id="ARBA00022989"/>
    </source>
</evidence>
<evidence type="ECO:0000313" key="9">
    <source>
        <dbReference type="EMBL" id="EFJ34628.1"/>
    </source>
</evidence>
<dbReference type="eggNOG" id="ENOG502QSTI">
    <property type="taxonomic scope" value="Eukaryota"/>
</dbReference>
<evidence type="ECO:0000313" key="10">
    <source>
        <dbReference type="Proteomes" id="UP000001514"/>
    </source>
</evidence>
<evidence type="ECO:0000256" key="2">
    <source>
        <dbReference type="ARBA" id="ARBA00007015"/>
    </source>
</evidence>
<dbReference type="HOGENOM" id="CLU_018563_0_0_1"/>
<evidence type="ECO:0000256" key="8">
    <source>
        <dbReference type="SAM" id="Phobius"/>
    </source>
</evidence>
<feature type="transmembrane region" description="Helical" evidence="8">
    <location>
        <begin position="298"/>
        <end position="316"/>
    </location>
</feature>
<dbReference type="CDD" id="cd17484">
    <property type="entry name" value="MFS_FBT"/>
    <property type="match status" value="1"/>
</dbReference>
<proteinExistence type="inferred from homology"/>
<keyword evidence="6 8" id="KW-0472">Membrane</keyword>
<keyword evidence="3" id="KW-0813">Transport</keyword>
<dbReference type="PANTHER" id="PTHR31585:SF2">
    <property type="entry name" value="FOLATE-BIOPTERIN TRANSPORTER 7-RELATED"/>
    <property type="match status" value="1"/>
</dbReference>
<dbReference type="Gene3D" id="1.20.1250.20">
    <property type="entry name" value="MFS general substrate transporter like domains"/>
    <property type="match status" value="1"/>
</dbReference>
<dbReference type="EMBL" id="GL377569">
    <property type="protein sequence ID" value="EFJ34628.1"/>
    <property type="molecule type" value="Genomic_DNA"/>
</dbReference>
<name>D8R0R4_SELML</name>
<comment type="similarity">
    <text evidence="2">Belongs to the major facilitator superfamily. Folate-biopterin transporter (TC 2.A.71) family.</text>
</comment>
<sequence>MPLLALIGVGFWVQGFRCFPWLAVNYHLKDDLQLNPGMLQFLQQSTNLPFLAKPLYGVVSDAIYINGAHRVPYLIFAGLIQLLSWGSIAFLPKVANSIGLLALYLTLSNFGVAIGEVANDALVAECGKRRGSSPGELQSFSMVAFSLGATLGNLLAGVALSKLQTTTIFSMFLMVVTLNFAVSYSVSEKSVVASQEVAAKGDNDKDQPRKHKRKSMTQQAVEMANLVKRPDILRPLLWFTLSVTIIPSLLGSVFYYQTQVLRVDSFYLGLSKAVAQLGLLLASISFNSYLKDVPLAKLAASIQIVLASSMLLDVLLVKRLNSRLLGVTDEYFVLLFAGLVEAIGLFKALPFAVLLGKICPPGAEGTLMAVFSACLCLANLASGYFGVALAALLGISSQNFDYLALGIVVEAAFTLVPVFFTGALQQQRLKKEE</sequence>
<feature type="transmembrane region" description="Helical" evidence="8">
    <location>
        <begin position="71"/>
        <end position="91"/>
    </location>
</feature>
<evidence type="ECO:0000256" key="1">
    <source>
        <dbReference type="ARBA" id="ARBA00004141"/>
    </source>
</evidence>
<feature type="transmembrane region" description="Helical" evidence="8">
    <location>
        <begin position="402"/>
        <end position="424"/>
    </location>
</feature>
<feature type="transmembrane region" description="Helical" evidence="8">
    <location>
        <begin position="97"/>
        <end position="118"/>
    </location>
</feature>
<dbReference type="GO" id="GO:0008517">
    <property type="term" value="F:folic acid transmembrane transporter activity"/>
    <property type="evidence" value="ECO:0000318"/>
    <property type="project" value="GO_Central"/>
</dbReference>
<dbReference type="GO" id="GO:0016020">
    <property type="term" value="C:membrane"/>
    <property type="evidence" value="ECO:0007669"/>
    <property type="project" value="UniProtKB-SubCell"/>
</dbReference>
<dbReference type="SUPFAM" id="SSF103473">
    <property type="entry name" value="MFS general substrate transporter"/>
    <property type="match status" value="1"/>
</dbReference>
<dbReference type="Gramene" id="EFJ34628">
    <property type="protein sequence ID" value="EFJ34628"/>
    <property type="gene ID" value="SELMODRAFT_82201"/>
</dbReference>